<dbReference type="Proteomes" id="UP001230051">
    <property type="component" value="Unassembled WGS sequence"/>
</dbReference>
<sequence length="395" mass="43778">MASSHSCEFFSDKEAESLTSLYNEGGLAAVIPVIKDKLHNLENETLNIAVTGCTGSGKSAFINALRGLRRNDEGAAPVGVVEKTMEAKAYKHPNLPGVNLWDLPGTGSPTFQAKDYLKKVDLNKYDFFVIMAAKRFTENDANLAVEIEKMGKQFYFIRNQIDNDIRSYELEGIEYNREEVLQTIRNDCIANLEQIGIQEPCVFLLSSYYLNEYDFTAFTQTIEAELPEKKKHVFWLSLPSVTLQVIEKKKQILKKRIWMIAAAAGGVGAIPVPGLSIACDIAILVAELLHCREFLGLDPQSLQRLALNVGKPLEVLTAEVQNPFVFDITPQSVTKLLTSSIFGVLMIADDALLLIPIIGCILGGITSFGTTYMMLSNLLDQFVESTQRVVKKALE</sequence>
<proteinExistence type="inferred from homology"/>
<evidence type="ECO:0000256" key="2">
    <source>
        <dbReference type="ARBA" id="ARBA00022741"/>
    </source>
</evidence>
<dbReference type="InterPro" id="IPR030385">
    <property type="entry name" value="G_IRG_dom"/>
</dbReference>
<keyword evidence="5" id="KW-1133">Transmembrane helix</keyword>
<dbReference type="AlphaFoldDB" id="A0AAD8D597"/>
<dbReference type="GO" id="GO:0016020">
    <property type="term" value="C:membrane"/>
    <property type="evidence" value="ECO:0007669"/>
    <property type="project" value="InterPro"/>
</dbReference>
<comment type="caution">
    <text evidence="7">The sequence shown here is derived from an EMBL/GenBank/DDBJ whole genome shotgun (WGS) entry which is preliminary data.</text>
</comment>
<keyword evidence="3" id="KW-0378">Hydrolase</keyword>
<dbReference type="GO" id="GO:0005525">
    <property type="term" value="F:GTP binding"/>
    <property type="evidence" value="ECO:0007669"/>
    <property type="project" value="UniProtKB-KW"/>
</dbReference>
<name>A0AAD8D597_ACIOX</name>
<evidence type="ECO:0000259" key="6">
    <source>
        <dbReference type="PROSITE" id="PS51716"/>
    </source>
</evidence>
<evidence type="ECO:0000256" key="4">
    <source>
        <dbReference type="ARBA" id="ARBA00023134"/>
    </source>
</evidence>
<evidence type="ECO:0000313" key="7">
    <source>
        <dbReference type="EMBL" id="KAK1163887.1"/>
    </source>
</evidence>
<dbReference type="SUPFAM" id="SSF52540">
    <property type="entry name" value="P-loop containing nucleoside triphosphate hydrolases"/>
    <property type="match status" value="1"/>
</dbReference>
<protein>
    <submittedName>
        <fullName evidence="7">Interferon-inducible GTPase 5-like</fullName>
    </submittedName>
</protein>
<evidence type="ECO:0000256" key="3">
    <source>
        <dbReference type="ARBA" id="ARBA00022801"/>
    </source>
</evidence>
<keyword evidence="5" id="KW-0812">Transmembrane</keyword>
<dbReference type="PANTHER" id="PTHR32341:SF10">
    <property type="entry name" value="INTERFERON-INDUCIBLE GTPASE 5"/>
    <property type="match status" value="1"/>
</dbReference>
<dbReference type="GO" id="GO:0016787">
    <property type="term" value="F:hydrolase activity"/>
    <property type="evidence" value="ECO:0007669"/>
    <property type="project" value="UniProtKB-KW"/>
</dbReference>
<gene>
    <name evidence="7" type="primary">Irgc</name>
    <name evidence="7" type="ORF">AOXY_G15817</name>
</gene>
<dbReference type="PROSITE" id="PS51716">
    <property type="entry name" value="G_IRG"/>
    <property type="match status" value="1"/>
</dbReference>
<evidence type="ECO:0000313" key="8">
    <source>
        <dbReference type="Proteomes" id="UP001230051"/>
    </source>
</evidence>
<feature type="transmembrane region" description="Helical" evidence="5">
    <location>
        <begin position="257"/>
        <end position="286"/>
    </location>
</feature>
<dbReference type="InterPro" id="IPR007743">
    <property type="entry name" value="Immunity-related_GTPase-like"/>
</dbReference>
<keyword evidence="2" id="KW-0547">Nucleotide-binding</keyword>
<dbReference type="FunFam" id="3.40.50.300:FF:000541">
    <property type="entry name" value="Immunity related GTPase M"/>
    <property type="match status" value="1"/>
</dbReference>
<evidence type="ECO:0000256" key="5">
    <source>
        <dbReference type="SAM" id="Phobius"/>
    </source>
</evidence>
<comment type="similarity">
    <text evidence="1">Belongs to the TRAFAC class dynamin-like GTPase superfamily. IRG family.</text>
</comment>
<dbReference type="Gene3D" id="3.40.50.300">
    <property type="entry name" value="P-loop containing nucleotide triphosphate hydrolases"/>
    <property type="match status" value="1"/>
</dbReference>
<reference evidence="7" key="1">
    <citation type="submission" date="2022-02" db="EMBL/GenBank/DDBJ databases">
        <title>Atlantic sturgeon de novo genome assembly.</title>
        <authorList>
            <person name="Stock M."/>
            <person name="Klopp C."/>
            <person name="Guiguen Y."/>
            <person name="Cabau C."/>
            <person name="Parinello H."/>
            <person name="Santidrian Yebra-Pimentel E."/>
            <person name="Kuhl H."/>
            <person name="Dirks R.P."/>
            <person name="Guessner J."/>
            <person name="Wuertz S."/>
            <person name="Du K."/>
            <person name="Schartl M."/>
        </authorList>
    </citation>
    <scope>NUCLEOTIDE SEQUENCE</scope>
    <source>
        <strain evidence="7">STURGEONOMICS-FGT-2020</strain>
        <tissue evidence="7">Whole blood</tissue>
    </source>
</reference>
<keyword evidence="5" id="KW-0472">Membrane</keyword>
<dbReference type="InterPro" id="IPR051515">
    <property type="entry name" value="IRG"/>
</dbReference>
<organism evidence="7 8">
    <name type="scientific">Acipenser oxyrinchus oxyrinchus</name>
    <dbReference type="NCBI Taxonomy" id="40147"/>
    <lineage>
        <taxon>Eukaryota</taxon>
        <taxon>Metazoa</taxon>
        <taxon>Chordata</taxon>
        <taxon>Craniata</taxon>
        <taxon>Vertebrata</taxon>
        <taxon>Euteleostomi</taxon>
        <taxon>Actinopterygii</taxon>
        <taxon>Chondrostei</taxon>
        <taxon>Acipenseriformes</taxon>
        <taxon>Acipenseridae</taxon>
        <taxon>Acipenser</taxon>
    </lineage>
</organism>
<dbReference type="InterPro" id="IPR027417">
    <property type="entry name" value="P-loop_NTPase"/>
</dbReference>
<feature type="transmembrane region" description="Helical" evidence="5">
    <location>
        <begin position="351"/>
        <end position="375"/>
    </location>
</feature>
<accession>A0AAD8D597</accession>
<keyword evidence="4" id="KW-0342">GTP-binding</keyword>
<dbReference type="Pfam" id="PF05049">
    <property type="entry name" value="IIGP"/>
    <property type="match status" value="1"/>
</dbReference>
<dbReference type="EMBL" id="JAGXEW010000014">
    <property type="protein sequence ID" value="KAK1163887.1"/>
    <property type="molecule type" value="Genomic_DNA"/>
</dbReference>
<dbReference type="PANTHER" id="PTHR32341">
    <property type="entry name" value="INTERFERON-INDUCIBLE GTPASE"/>
    <property type="match status" value="1"/>
</dbReference>
<keyword evidence="8" id="KW-1185">Reference proteome</keyword>
<evidence type="ECO:0000256" key="1">
    <source>
        <dbReference type="ARBA" id="ARBA00005429"/>
    </source>
</evidence>
<feature type="domain" description="IRG-type G" evidence="6">
    <location>
        <begin position="44"/>
        <end position="225"/>
    </location>
</feature>